<name>A0ABC8S0L3_9AQUA</name>
<comment type="caution">
    <text evidence="5">The sequence shown here is derived from an EMBL/GenBank/DDBJ whole genome shotgun (WGS) entry which is preliminary data.</text>
</comment>
<evidence type="ECO:0000256" key="4">
    <source>
        <dbReference type="SAM" id="MobiDB-lite"/>
    </source>
</evidence>
<evidence type="ECO:0000256" key="1">
    <source>
        <dbReference type="ARBA" id="ARBA00023015"/>
    </source>
</evidence>
<comment type="similarity">
    <text evidence="3">Belongs to the GRAS family.</text>
</comment>
<proteinExistence type="inferred from homology"/>
<keyword evidence="2" id="KW-0804">Transcription</keyword>
<dbReference type="PROSITE" id="PS50985">
    <property type="entry name" value="GRAS"/>
    <property type="match status" value="1"/>
</dbReference>
<sequence>MAIHGGFKDQDQDQELINNSSSSLNSNSPITTASQNLSKNQHRRANEVDDGDTVVEQGVEVKKSVGTKRAIAKSLGNNCNNGDNKEGRWAEHLLNPCAIAITAGNLTRVQHLLYVLHELASSTSDANHRLSDHGLRALTHHLLCFSRGHYFCFHWTKFF</sequence>
<dbReference type="Pfam" id="PF03514">
    <property type="entry name" value="GRAS"/>
    <property type="match status" value="1"/>
</dbReference>
<dbReference type="InterPro" id="IPR005202">
    <property type="entry name" value="TF_GRAS"/>
</dbReference>
<accession>A0ABC8S0L3</accession>
<evidence type="ECO:0000256" key="2">
    <source>
        <dbReference type="ARBA" id="ARBA00023163"/>
    </source>
</evidence>
<keyword evidence="1" id="KW-0805">Transcription regulation</keyword>
<dbReference type="AlphaFoldDB" id="A0ABC8S0L3"/>
<dbReference type="EMBL" id="CAUOFW020001724">
    <property type="protein sequence ID" value="CAK9147837.1"/>
    <property type="molecule type" value="Genomic_DNA"/>
</dbReference>
<evidence type="ECO:0000313" key="5">
    <source>
        <dbReference type="EMBL" id="CAK9147837.1"/>
    </source>
</evidence>
<protein>
    <submittedName>
        <fullName evidence="5">Uncharacterized protein</fullName>
    </submittedName>
</protein>
<organism evidence="5 6">
    <name type="scientific">Ilex paraguariensis</name>
    <name type="common">yerba mate</name>
    <dbReference type="NCBI Taxonomy" id="185542"/>
    <lineage>
        <taxon>Eukaryota</taxon>
        <taxon>Viridiplantae</taxon>
        <taxon>Streptophyta</taxon>
        <taxon>Embryophyta</taxon>
        <taxon>Tracheophyta</taxon>
        <taxon>Spermatophyta</taxon>
        <taxon>Magnoliopsida</taxon>
        <taxon>eudicotyledons</taxon>
        <taxon>Gunneridae</taxon>
        <taxon>Pentapetalae</taxon>
        <taxon>asterids</taxon>
        <taxon>campanulids</taxon>
        <taxon>Aquifoliales</taxon>
        <taxon>Aquifoliaceae</taxon>
        <taxon>Ilex</taxon>
    </lineage>
</organism>
<comment type="caution">
    <text evidence="3">Lacks conserved residue(s) required for the propagation of feature annotation.</text>
</comment>
<feature type="compositionally biased region" description="Low complexity" evidence="4">
    <location>
        <begin position="18"/>
        <end position="28"/>
    </location>
</feature>
<gene>
    <name evidence="5" type="ORF">ILEXP_LOCUS15774</name>
</gene>
<keyword evidence="6" id="KW-1185">Reference proteome</keyword>
<feature type="region of interest" description="Disordered" evidence="4">
    <location>
        <begin position="18"/>
        <end position="55"/>
    </location>
</feature>
<evidence type="ECO:0000256" key="3">
    <source>
        <dbReference type="PROSITE-ProRule" id="PRU01191"/>
    </source>
</evidence>
<feature type="compositionally biased region" description="Polar residues" evidence="4">
    <location>
        <begin position="29"/>
        <end position="39"/>
    </location>
</feature>
<reference evidence="5 6" key="1">
    <citation type="submission" date="2024-02" db="EMBL/GenBank/DDBJ databases">
        <authorList>
            <person name="Vignale AGUSTIN F."/>
            <person name="Sosa J E."/>
            <person name="Modenutti C."/>
        </authorList>
    </citation>
    <scope>NUCLEOTIDE SEQUENCE [LARGE SCALE GENOMIC DNA]</scope>
</reference>
<evidence type="ECO:0000313" key="6">
    <source>
        <dbReference type="Proteomes" id="UP001642360"/>
    </source>
</evidence>
<dbReference type="Proteomes" id="UP001642360">
    <property type="component" value="Unassembled WGS sequence"/>
</dbReference>